<dbReference type="GO" id="GO:0004252">
    <property type="term" value="F:serine-type endopeptidase activity"/>
    <property type="evidence" value="ECO:0007669"/>
    <property type="project" value="InterPro"/>
</dbReference>
<gene>
    <name evidence="11" type="primary">lepB</name>
    <name evidence="12" type="ORF">CYJ96_06415</name>
    <name evidence="11" type="ORF">NP7_01415</name>
</gene>
<dbReference type="SUPFAM" id="SSF51306">
    <property type="entry name" value="LexA/Signal peptidase"/>
    <property type="match status" value="1"/>
</dbReference>
<feature type="transmembrane region" description="Helical" evidence="8">
    <location>
        <begin position="6"/>
        <end position="23"/>
    </location>
</feature>
<dbReference type="GO" id="GO:0016020">
    <property type="term" value="C:membrane"/>
    <property type="evidence" value="ECO:0007669"/>
    <property type="project" value="UniProtKB-SubCell"/>
</dbReference>
<dbReference type="GO" id="GO:0006465">
    <property type="term" value="P:signal peptide processing"/>
    <property type="evidence" value="ECO:0007669"/>
    <property type="project" value="InterPro"/>
</dbReference>
<reference evidence="11" key="4">
    <citation type="journal article" date="2018" name="Misainmurhag Hoiji">
        <title>Complete genome sequence of multidrug-resistant Moraxella osloensis NP7 with multiple plasmids isolated from human skin.</title>
        <authorList>
            <person name="Ganzorig M."/>
            <person name="Lim J.Y."/>
            <person name="Hwang I."/>
            <person name="Lee K."/>
        </authorList>
    </citation>
    <scope>NUCLEOTIDE SEQUENCE</scope>
    <source>
        <strain evidence="11">NP7</strain>
    </source>
</reference>
<keyword evidence="8" id="KW-1133">Transmembrane helix</keyword>
<organism evidence="11 13">
    <name type="scientific">Faucicola osloensis</name>
    <name type="common">Moraxella osloensis</name>
    <dbReference type="NCBI Taxonomy" id="34062"/>
    <lineage>
        <taxon>Bacteria</taxon>
        <taxon>Pseudomonadati</taxon>
        <taxon>Pseudomonadota</taxon>
        <taxon>Gammaproteobacteria</taxon>
        <taxon>Moraxellales</taxon>
        <taxon>Moraxellaceae</taxon>
        <taxon>Faucicola</taxon>
    </lineage>
</organism>
<evidence type="ECO:0000256" key="6">
    <source>
        <dbReference type="ARBA" id="ARBA00022801"/>
    </source>
</evidence>
<dbReference type="PROSITE" id="PS00761">
    <property type="entry name" value="SPASE_I_3"/>
    <property type="match status" value="1"/>
</dbReference>
<evidence type="ECO:0000256" key="2">
    <source>
        <dbReference type="ARBA" id="ARBA00009370"/>
    </source>
</evidence>
<dbReference type="PRINTS" id="PR00727">
    <property type="entry name" value="LEADERPTASE"/>
</dbReference>
<evidence type="ECO:0000256" key="3">
    <source>
        <dbReference type="ARBA" id="ARBA00013208"/>
    </source>
</evidence>
<dbReference type="EC" id="3.4.21.89" evidence="3 8"/>
<dbReference type="InterPro" id="IPR000223">
    <property type="entry name" value="Pept_S26A_signal_pept_1"/>
</dbReference>
<dbReference type="InterPro" id="IPR036286">
    <property type="entry name" value="LexA/Signal_pep-like_sf"/>
</dbReference>
<dbReference type="Proteomes" id="UP000234914">
    <property type="component" value="Unassembled WGS sequence"/>
</dbReference>
<evidence type="ECO:0000313" key="14">
    <source>
        <dbReference type="Proteomes" id="UP000234914"/>
    </source>
</evidence>
<evidence type="ECO:0000256" key="8">
    <source>
        <dbReference type="RuleBase" id="RU003993"/>
    </source>
</evidence>
<dbReference type="NCBIfam" id="TIGR02227">
    <property type="entry name" value="sigpep_I_bact"/>
    <property type="match status" value="1"/>
</dbReference>
<dbReference type="PANTHER" id="PTHR43390">
    <property type="entry name" value="SIGNAL PEPTIDASE I"/>
    <property type="match status" value="1"/>
</dbReference>
<evidence type="ECO:0000313" key="13">
    <source>
        <dbReference type="Proteomes" id="UP000229340"/>
    </source>
</evidence>
<dbReference type="InterPro" id="IPR019758">
    <property type="entry name" value="Pept_S26A_signal_pept_1_CS"/>
</dbReference>
<keyword evidence="8" id="KW-0812">Transmembrane</keyword>
<dbReference type="InterPro" id="IPR019757">
    <property type="entry name" value="Pept_S26A_signal_pept_1_Lys-AS"/>
</dbReference>
<feature type="domain" description="Peptidase S26" evidence="10">
    <location>
        <begin position="43"/>
        <end position="282"/>
    </location>
</feature>
<dbReference type="Proteomes" id="UP000229340">
    <property type="component" value="Chromosome"/>
</dbReference>
<comment type="similarity">
    <text evidence="2 9">Belongs to the peptidase S26 family.</text>
</comment>
<feature type="transmembrane region" description="Helical" evidence="8">
    <location>
        <begin position="44"/>
        <end position="62"/>
    </location>
</feature>
<protein>
    <recommendedName>
        <fullName evidence="4 8">Signal peptidase I</fullName>
        <ecNumber evidence="3 8">3.4.21.89</ecNumber>
    </recommendedName>
</protein>
<evidence type="ECO:0000256" key="7">
    <source>
        <dbReference type="PIRSR" id="PIRSR600223-1"/>
    </source>
</evidence>
<evidence type="ECO:0000313" key="12">
    <source>
        <dbReference type="EMBL" id="PKZ68792.1"/>
    </source>
</evidence>
<evidence type="ECO:0000256" key="5">
    <source>
        <dbReference type="ARBA" id="ARBA00022670"/>
    </source>
</evidence>
<comment type="subcellular location">
    <subcellularLocation>
        <location evidence="9">Membrane</location>
        <topology evidence="9">Multi-pass membrane protein</topology>
    </subcellularLocation>
</comment>
<dbReference type="AlphaFoldDB" id="A0A2D2LSN7"/>
<reference evidence="13" key="1">
    <citation type="submission" date="2017-11" db="EMBL/GenBank/DDBJ databases">
        <title>Complete genome sequence of Moraxella osloensis NP7 isolated from human skin.</title>
        <authorList>
            <person name="Lee K."/>
            <person name="Lim J.Y."/>
            <person name="Hwang I."/>
        </authorList>
    </citation>
    <scope>NUCLEOTIDE SEQUENCE [LARGE SCALE GENOMIC DNA]</scope>
    <source>
        <strain evidence="13">NP7</strain>
    </source>
</reference>
<dbReference type="CDD" id="cd06530">
    <property type="entry name" value="S26_SPase_I"/>
    <property type="match status" value="1"/>
</dbReference>
<evidence type="ECO:0000313" key="11">
    <source>
        <dbReference type="EMBL" id="ATR78048.1"/>
    </source>
</evidence>
<feature type="active site" evidence="7">
    <location>
        <position position="72"/>
    </location>
</feature>
<dbReference type="PANTHER" id="PTHR43390:SF1">
    <property type="entry name" value="CHLOROPLAST PROCESSING PEPTIDASE"/>
    <property type="match status" value="1"/>
</dbReference>
<dbReference type="RefSeq" id="WP_100269414.1">
    <property type="nucleotide sequence ID" value="NZ_CP024443.1"/>
</dbReference>
<accession>A0A2D2LSN7</accession>
<dbReference type="PROSITE" id="PS00501">
    <property type="entry name" value="SPASE_I_1"/>
    <property type="match status" value="1"/>
</dbReference>
<reference evidence="12 14" key="2">
    <citation type="submission" date="2017-12" db="EMBL/GenBank/DDBJ databases">
        <title>Phylogenetic diversity of female urinary microbiome.</title>
        <authorList>
            <person name="Thomas-White K."/>
            <person name="Wolfe A.J."/>
        </authorList>
    </citation>
    <scope>NUCLEOTIDE SEQUENCE [LARGE SCALE GENOMIC DNA]</scope>
    <source>
        <strain evidence="12 14">UMB0416</strain>
    </source>
</reference>
<dbReference type="InterPro" id="IPR019533">
    <property type="entry name" value="Peptidase_S26"/>
</dbReference>
<evidence type="ECO:0000256" key="4">
    <source>
        <dbReference type="ARBA" id="ARBA00019232"/>
    </source>
</evidence>
<feature type="active site" evidence="7">
    <location>
        <position position="127"/>
    </location>
</feature>
<comment type="catalytic activity">
    <reaction evidence="1 8">
        <text>Cleavage of hydrophobic, N-terminal signal or leader sequences from secreted and periplasmic proteins.</text>
        <dbReference type="EC" id="3.4.21.89"/>
    </reaction>
</comment>
<evidence type="ECO:0000256" key="1">
    <source>
        <dbReference type="ARBA" id="ARBA00000677"/>
    </source>
</evidence>
<reference evidence="11" key="3">
    <citation type="journal article" date="2018" name="Genome Announc.">
        <title>Complete Genome Sequences of Three Moraxella osloensis Strains Isolated from Human Skin.</title>
        <authorList>
            <person name="Lim J.Y."/>
            <person name="Hwang I."/>
            <person name="Ganzorig M."/>
            <person name="Huang S.L."/>
            <person name="Cho G.S."/>
            <person name="Franz C.M.A.P."/>
            <person name="Lee K."/>
        </authorList>
    </citation>
    <scope>NUCLEOTIDE SEQUENCE</scope>
    <source>
        <strain evidence="11">NP7</strain>
    </source>
</reference>
<keyword evidence="6 8" id="KW-0378">Hydrolase</keyword>
<evidence type="ECO:0000259" key="10">
    <source>
        <dbReference type="Pfam" id="PF10502"/>
    </source>
</evidence>
<evidence type="ECO:0000256" key="9">
    <source>
        <dbReference type="RuleBase" id="RU362042"/>
    </source>
</evidence>
<dbReference type="STRING" id="34062.AXE82_08330"/>
<dbReference type="Pfam" id="PF10502">
    <property type="entry name" value="Peptidase_S26"/>
    <property type="match status" value="1"/>
</dbReference>
<dbReference type="Gene3D" id="2.10.109.10">
    <property type="entry name" value="Umud Fragment, subunit A"/>
    <property type="match status" value="1"/>
</dbReference>
<dbReference type="GO" id="GO:0009003">
    <property type="term" value="F:signal peptidase activity"/>
    <property type="evidence" value="ECO:0007669"/>
    <property type="project" value="UniProtKB-EC"/>
</dbReference>
<keyword evidence="8" id="KW-0472">Membrane</keyword>
<sequence>MDFDFNLILVPATLILGAIWLLDKLVLKQKQSKGLEKSTAPVRWAYDFFPILAIVLVVRSFLIEPFNIPSSSMVPTLYTGDFIAVNKYAYGIRLPLVNTKVLDLGAPQHGDVVVFRFPLNPKQYYIKRVIGVGGDTVSFNNGQLSVNGKAIPTTPANFTPDPKMTAQLYPPGKTETGEVVTAEQAAQLGNQEEQTARYLQESPSSNHQHLVRYLGDKNWFQYASFLQQASPQLMASQGQQWQLTVPKGHYFVMGDNRDRSADSRFWGFVPDENLAGKAVYVWTHKASGLSLPTFNRNGAIH</sequence>
<dbReference type="EMBL" id="PKJS01000007">
    <property type="protein sequence ID" value="PKZ68792.1"/>
    <property type="molecule type" value="Genomic_DNA"/>
</dbReference>
<keyword evidence="5 8" id="KW-0645">Protease</keyword>
<dbReference type="PROSITE" id="PS00760">
    <property type="entry name" value="SPASE_I_2"/>
    <property type="match status" value="1"/>
</dbReference>
<dbReference type="InterPro" id="IPR019756">
    <property type="entry name" value="Pept_S26A_signal_pept_1_Ser-AS"/>
</dbReference>
<name>A0A2D2LSN7_FAUOS</name>
<proteinExistence type="inferred from homology"/>
<dbReference type="EMBL" id="CP024443">
    <property type="protein sequence ID" value="ATR78048.1"/>
    <property type="molecule type" value="Genomic_DNA"/>
</dbReference>